<sequence>MSRFHGFCRLALWAVFSGAVCRHSTVVSVTYCLVPSVVAPECVVPRPRGVSEVQSGSAYGPSTLWRSKVAVPMVRHCFSHGCLVSLVVTPGCPSLTSWRSGMLVLVLRLWSLLVAPVFHELRCLDGCALRVCFRVVLLWADSSCGSWRCSSCFLMCLTSLVLWELSLT</sequence>
<proteinExistence type="predicted"/>
<name>A0A843X8Z4_COLES</name>
<evidence type="ECO:0000313" key="3">
    <source>
        <dbReference type="Proteomes" id="UP000652761"/>
    </source>
</evidence>
<protein>
    <recommendedName>
        <fullName evidence="4">Secreted protein</fullName>
    </recommendedName>
</protein>
<dbReference type="Proteomes" id="UP000652761">
    <property type="component" value="Unassembled WGS sequence"/>
</dbReference>
<evidence type="ECO:0008006" key="4">
    <source>
        <dbReference type="Google" id="ProtNLM"/>
    </source>
</evidence>
<comment type="caution">
    <text evidence="2">The sequence shown here is derived from an EMBL/GenBank/DDBJ whole genome shotgun (WGS) entry which is preliminary data.</text>
</comment>
<keyword evidence="3" id="KW-1185">Reference proteome</keyword>
<feature type="signal peptide" evidence="1">
    <location>
        <begin position="1"/>
        <end position="21"/>
    </location>
</feature>
<dbReference type="AlphaFoldDB" id="A0A843X8Z4"/>
<dbReference type="EMBL" id="NMUH01006686">
    <property type="protein sequence ID" value="MQM15790.1"/>
    <property type="molecule type" value="Genomic_DNA"/>
</dbReference>
<reference evidence="2" key="1">
    <citation type="submission" date="2017-07" db="EMBL/GenBank/DDBJ databases">
        <title>Taro Niue Genome Assembly and Annotation.</title>
        <authorList>
            <person name="Atibalentja N."/>
            <person name="Keating K."/>
            <person name="Fields C.J."/>
        </authorList>
    </citation>
    <scope>NUCLEOTIDE SEQUENCE</scope>
    <source>
        <strain evidence="2">Niue_2</strain>
        <tissue evidence="2">Leaf</tissue>
    </source>
</reference>
<accession>A0A843X8Z4</accession>
<evidence type="ECO:0000313" key="2">
    <source>
        <dbReference type="EMBL" id="MQM15790.1"/>
    </source>
</evidence>
<organism evidence="2 3">
    <name type="scientific">Colocasia esculenta</name>
    <name type="common">Wild taro</name>
    <name type="synonym">Arum esculentum</name>
    <dbReference type="NCBI Taxonomy" id="4460"/>
    <lineage>
        <taxon>Eukaryota</taxon>
        <taxon>Viridiplantae</taxon>
        <taxon>Streptophyta</taxon>
        <taxon>Embryophyta</taxon>
        <taxon>Tracheophyta</taxon>
        <taxon>Spermatophyta</taxon>
        <taxon>Magnoliopsida</taxon>
        <taxon>Liliopsida</taxon>
        <taxon>Araceae</taxon>
        <taxon>Aroideae</taxon>
        <taxon>Colocasieae</taxon>
        <taxon>Colocasia</taxon>
    </lineage>
</organism>
<feature type="chain" id="PRO_5032991845" description="Secreted protein" evidence="1">
    <location>
        <begin position="22"/>
        <end position="168"/>
    </location>
</feature>
<gene>
    <name evidence="2" type="ORF">Taro_048740</name>
</gene>
<evidence type="ECO:0000256" key="1">
    <source>
        <dbReference type="SAM" id="SignalP"/>
    </source>
</evidence>
<keyword evidence="1" id="KW-0732">Signal</keyword>